<dbReference type="SUPFAM" id="SSF53613">
    <property type="entry name" value="Ribokinase-like"/>
    <property type="match status" value="1"/>
</dbReference>
<sequence>MEEKRILCVGLTCLDIVTEVAGFPKEDTDQRSAGMSWRRGGNASNNCTTLRNLQKSCEFFGAMSSLDNDVASKFAEQDLSSLEIAFENCVRFPHPLPSSIILLNNENGTRTIVHHRGGMPEITTEDFKKLDLTKYKWIHFEGRARTKSGERPDVSEMIAHALQERKKNPALDFKVSVELEKTYEGVEGLGTEADVVFVSKEFTGKFGCESGDEMVKKFREKIVKDAMLICPWGDKGAFASDAHGTYSSPVFSPEKVVDTIGAGDSFVGATIAKLSEGMSLKDTIEFSCKYAGAKCGIMGLKDVPFPK</sequence>
<dbReference type="Proteomes" id="UP001158576">
    <property type="component" value="Chromosome 1"/>
</dbReference>
<dbReference type="InterPro" id="IPR029056">
    <property type="entry name" value="Ribokinase-like"/>
</dbReference>
<keyword evidence="3" id="KW-1185">Reference proteome</keyword>
<protein>
    <submittedName>
        <fullName evidence="2">Oidioi.mRNA.OKI2018_I69.chr1.g106.t1.cds</fullName>
    </submittedName>
</protein>
<name>A0ABN7SNC4_OIKDI</name>
<feature type="domain" description="Carbohydrate kinase PfkB" evidence="1">
    <location>
        <begin position="4"/>
        <end position="299"/>
    </location>
</feature>
<accession>A0ABN7SNC4</accession>
<reference evidence="2 3" key="1">
    <citation type="submission" date="2021-04" db="EMBL/GenBank/DDBJ databases">
        <authorList>
            <person name="Bliznina A."/>
        </authorList>
    </citation>
    <scope>NUCLEOTIDE SEQUENCE [LARGE SCALE GENOMIC DNA]</scope>
</reference>
<dbReference type="CDD" id="cd01939">
    <property type="entry name" value="Ketohexokinase"/>
    <property type="match status" value="1"/>
</dbReference>
<dbReference type="Pfam" id="PF00294">
    <property type="entry name" value="PfkB"/>
    <property type="match status" value="1"/>
</dbReference>
<evidence type="ECO:0000313" key="3">
    <source>
        <dbReference type="Proteomes" id="UP001158576"/>
    </source>
</evidence>
<dbReference type="PANTHER" id="PTHR42774:SF3">
    <property type="entry name" value="KETOHEXOKINASE"/>
    <property type="match status" value="1"/>
</dbReference>
<dbReference type="EMBL" id="OU015566">
    <property type="protein sequence ID" value="CAG5102021.1"/>
    <property type="molecule type" value="Genomic_DNA"/>
</dbReference>
<dbReference type="InterPro" id="IPR052562">
    <property type="entry name" value="Ketohexokinase-related"/>
</dbReference>
<evidence type="ECO:0000259" key="1">
    <source>
        <dbReference type="Pfam" id="PF00294"/>
    </source>
</evidence>
<dbReference type="InterPro" id="IPR034093">
    <property type="entry name" value="KHK"/>
</dbReference>
<organism evidence="2 3">
    <name type="scientific">Oikopleura dioica</name>
    <name type="common">Tunicate</name>
    <dbReference type="NCBI Taxonomy" id="34765"/>
    <lineage>
        <taxon>Eukaryota</taxon>
        <taxon>Metazoa</taxon>
        <taxon>Chordata</taxon>
        <taxon>Tunicata</taxon>
        <taxon>Appendicularia</taxon>
        <taxon>Copelata</taxon>
        <taxon>Oikopleuridae</taxon>
        <taxon>Oikopleura</taxon>
    </lineage>
</organism>
<proteinExistence type="predicted"/>
<dbReference type="Gene3D" id="3.40.1190.20">
    <property type="match status" value="1"/>
</dbReference>
<dbReference type="PANTHER" id="PTHR42774">
    <property type="entry name" value="PHOSPHOTRANSFERASE SYSTEM TRANSPORT PROTEIN"/>
    <property type="match status" value="1"/>
</dbReference>
<dbReference type="InterPro" id="IPR011611">
    <property type="entry name" value="PfkB_dom"/>
</dbReference>
<gene>
    <name evidence="2" type="ORF">OKIOD_LOCUS8871</name>
</gene>
<evidence type="ECO:0000313" key="2">
    <source>
        <dbReference type="EMBL" id="CAG5102021.1"/>
    </source>
</evidence>